<dbReference type="Gene3D" id="1.10.510.10">
    <property type="entry name" value="Transferase(Phosphotransferase) domain 1"/>
    <property type="match status" value="1"/>
</dbReference>
<evidence type="ECO:0000259" key="1">
    <source>
        <dbReference type="PROSITE" id="PS50011"/>
    </source>
</evidence>
<dbReference type="InterPro" id="IPR052751">
    <property type="entry name" value="Plant_MAPKKK"/>
</dbReference>
<reference evidence="2 3" key="1">
    <citation type="submission" date="2018-09" db="EMBL/GenBank/DDBJ databases">
        <title>A high-quality reference genome of wild soybean provides a powerful tool to mine soybean genomes.</title>
        <authorList>
            <person name="Xie M."/>
            <person name="Chung C.Y.L."/>
            <person name="Li M.-W."/>
            <person name="Wong F.-L."/>
            <person name="Chan T.-F."/>
            <person name="Lam H.-M."/>
        </authorList>
    </citation>
    <scope>NUCLEOTIDE SEQUENCE [LARGE SCALE GENOMIC DNA]</scope>
    <source>
        <strain evidence="3">cv. W05</strain>
        <tissue evidence="2">Hypocotyl of etiolated seedlings</tissue>
    </source>
</reference>
<keyword evidence="3" id="KW-1185">Reference proteome</keyword>
<evidence type="ECO:0000313" key="2">
    <source>
        <dbReference type="EMBL" id="RZC20067.1"/>
    </source>
</evidence>
<dbReference type="GO" id="GO:0005524">
    <property type="term" value="F:ATP binding"/>
    <property type="evidence" value="ECO:0007669"/>
    <property type="project" value="InterPro"/>
</dbReference>
<dbReference type="PANTHER" id="PTHR48011">
    <property type="entry name" value="CCR4-NOT TRANSCRIPTIONAL COMPLEX SUBUNIT CAF120-RELATED"/>
    <property type="match status" value="1"/>
</dbReference>
<gene>
    <name evidence="2" type="ORF">D0Y65_006772</name>
</gene>
<dbReference type="PROSITE" id="PS50011">
    <property type="entry name" value="PROTEIN_KINASE_DOM"/>
    <property type="match status" value="1"/>
</dbReference>
<organism evidence="2 3">
    <name type="scientific">Glycine soja</name>
    <name type="common">Wild soybean</name>
    <dbReference type="NCBI Taxonomy" id="3848"/>
    <lineage>
        <taxon>Eukaryota</taxon>
        <taxon>Viridiplantae</taxon>
        <taxon>Streptophyta</taxon>
        <taxon>Embryophyta</taxon>
        <taxon>Tracheophyta</taxon>
        <taxon>Spermatophyta</taxon>
        <taxon>Magnoliopsida</taxon>
        <taxon>eudicotyledons</taxon>
        <taxon>Gunneridae</taxon>
        <taxon>Pentapetalae</taxon>
        <taxon>rosids</taxon>
        <taxon>fabids</taxon>
        <taxon>Fabales</taxon>
        <taxon>Fabaceae</taxon>
        <taxon>Papilionoideae</taxon>
        <taxon>50 kb inversion clade</taxon>
        <taxon>NPAAA clade</taxon>
        <taxon>indigoferoid/millettioid clade</taxon>
        <taxon>Phaseoleae</taxon>
        <taxon>Glycine</taxon>
        <taxon>Glycine subgen. Soja</taxon>
    </lineage>
</organism>
<proteinExistence type="predicted"/>
<keyword evidence="2" id="KW-0418">Kinase</keyword>
<dbReference type="InterPro" id="IPR000719">
    <property type="entry name" value="Prot_kinase_dom"/>
</dbReference>
<dbReference type="CDD" id="cd06606">
    <property type="entry name" value="STKc_MAPKKK"/>
    <property type="match status" value="1"/>
</dbReference>
<dbReference type="GO" id="GO:0007165">
    <property type="term" value="P:signal transduction"/>
    <property type="evidence" value="ECO:0007669"/>
    <property type="project" value="TreeGrafter"/>
</dbReference>
<dbReference type="SMART" id="SM00220">
    <property type="entry name" value="S_TKc"/>
    <property type="match status" value="1"/>
</dbReference>
<dbReference type="SUPFAM" id="SSF56112">
    <property type="entry name" value="Protein kinase-like (PK-like)"/>
    <property type="match status" value="1"/>
</dbReference>
<dbReference type="EMBL" id="QZWG01000003">
    <property type="protein sequence ID" value="RZC20067.1"/>
    <property type="molecule type" value="Genomic_DNA"/>
</dbReference>
<sequence length="379" mass="42092">MSSSSMKKNWVRGESLGSGSAATVNIAIPTNPSTHNFPSPTAVKSSLFLTSYSLKTEKDVLDILGPSPNIIKCYGNDCTVENGKRYYNVFLEYAAGGSLADQLKKYGGRFPEACARQCTKSILEGLKHIHSKGYVHCDVKPQNILVFDNGVVKIADLGLAKRRGEINREYVCRGTPMYMSPESLTDNVYESPVDIWALGCTIVEMITGEHAWYVGSCENTWTLMNRIGIGEELPKIPQELSQQGKDFLGKCLVKDPNKRWTAHMLLNHPFIKNPLPQPLPRKTDRPACMPKGIPCTHQAKMGEGKDFLDKCPGKDPKKGLTAEMPLNHPFVRKPLPPTLPRKSATPACMPKGIPCTHQDKMRRHCIKVVVMKRKSTLSR</sequence>
<protein>
    <submittedName>
        <fullName evidence="2">Mitogen-activated protein kinase kinase kinase 18</fullName>
    </submittedName>
</protein>
<dbReference type="AlphaFoldDB" id="A0A445LAC6"/>
<dbReference type="Proteomes" id="UP000289340">
    <property type="component" value="Chromosome 3"/>
</dbReference>
<dbReference type="PROSITE" id="PS00108">
    <property type="entry name" value="PROTEIN_KINASE_ST"/>
    <property type="match status" value="1"/>
</dbReference>
<dbReference type="InterPro" id="IPR008271">
    <property type="entry name" value="Ser/Thr_kinase_AS"/>
</dbReference>
<feature type="domain" description="Protein kinase" evidence="1">
    <location>
        <begin position="10"/>
        <end position="271"/>
    </location>
</feature>
<keyword evidence="2" id="KW-0808">Transferase</keyword>
<dbReference type="InterPro" id="IPR011009">
    <property type="entry name" value="Kinase-like_dom_sf"/>
</dbReference>
<comment type="caution">
    <text evidence="2">The sequence shown here is derived from an EMBL/GenBank/DDBJ whole genome shotgun (WGS) entry which is preliminary data.</text>
</comment>
<name>A0A445LAC6_GLYSO</name>
<accession>A0A445LAC6</accession>
<evidence type="ECO:0000313" key="3">
    <source>
        <dbReference type="Proteomes" id="UP000289340"/>
    </source>
</evidence>
<dbReference type="GO" id="GO:0004672">
    <property type="term" value="F:protein kinase activity"/>
    <property type="evidence" value="ECO:0007669"/>
    <property type="project" value="InterPro"/>
</dbReference>
<dbReference type="PANTHER" id="PTHR48011:SF18">
    <property type="entry name" value="MITOGEN-ACTIVATED PROTEIN KINASE KINASE KINASE 19-RELATED"/>
    <property type="match status" value="1"/>
</dbReference>
<dbReference type="Pfam" id="PF00069">
    <property type="entry name" value="Pkinase"/>
    <property type="match status" value="1"/>
</dbReference>